<evidence type="ECO:0000313" key="2">
    <source>
        <dbReference type="EMBL" id="VWD46992.1"/>
    </source>
</evidence>
<accession>A0ABY6Y6Y6</accession>
<sequence length="129" mass="13234">MPATQTPSQNAKPRMNSSGCCAKQPISTNATTIPAIVPTTRHTPLPITAPWTGLITSSTVDAAEYGVSSASRYATPSASAAAMTERATYAPRGVKMSMRAINAAAARVRRLGGATARVWSAASCTALAP</sequence>
<keyword evidence="3" id="KW-1185">Reference proteome</keyword>
<evidence type="ECO:0000256" key="1">
    <source>
        <dbReference type="SAM" id="MobiDB-lite"/>
    </source>
</evidence>
<name>A0ABY6Y6Y6_9BURK</name>
<protein>
    <submittedName>
        <fullName evidence="2">Uncharacterized protein</fullName>
    </submittedName>
</protein>
<reference evidence="2 3" key="1">
    <citation type="submission" date="2019-09" db="EMBL/GenBank/DDBJ databases">
        <authorList>
            <person name="Depoorter E."/>
        </authorList>
    </citation>
    <scope>NUCLEOTIDE SEQUENCE [LARGE SCALE GENOMIC DNA]</scope>
    <source>
        <strain evidence="2 3">R-17378</strain>
    </source>
</reference>
<organism evidence="2 3">
    <name type="scientific">Burkholderia aenigmatica</name>
    <dbReference type="NCBI Taxonomy" id="2015348"/>
    <lineage>
        <taxon>Bacteria</taxon>
        <taxon>Pseudomonadati</taxon>
        <taxon>Pseudomonadota</taxon>
        <taxon>Betaproteobacteria</taxon>
        <taxon>Burkholderiales</taxon>
        <taxon>Burkholderiaceae</taxon>
        <taxon>Burkholderia</taxon>
        <taxon>Burkholderia cepacia complex</taxon>
    </lineage>
</organism>
<dbReference type="EMBL" id="CABVQG010000071">
    <property type="protein sequence ID" value="VWD46992.1"/>
    <property type="molecule type" value="Genomic_DNA"/>
</dbReference>
<proteinExistence type="predicted"/>
<evidence type="ECO:0000313" key="3">
    <source>
        <dbReference type="Proteomes" id="UP000494120"/>
    </source>
</evidence>
<dbReference type="Proteomes" id="UP000494120">
    <property type="component" value="Unassembled WGS sequence"/>
</dbReference>
<comment type="caution">
    <text evidence="2">The sequence shown here is derived from an EMBL/GenBank/DDBJ whole genome shotgun (WGS) entry which is preliminary data.</text>
</comment>
<feature type="region of interest" description="Disordered" evidence="1">
    <location>
        <begin position="1"/>
        <end position="23"/>
    </location>
</feature>
<gene>
    <name evidence="2" type="ORF">BLA17378_08449</name>
</gene>